<dbReference type="Proteomes" id="UP000071859">
    <property type="component" value="Unassembled WGS sequence"/>
</dbReference>
<evidence type="ECO:0000313" key="2">
    <source>
        <dbReference type="EMBL" id="SAL07415.1"/>
    </source>
</evidence>
<dbReference type="EMBL" id="FCOX02000217">
    <property type="protein sequence ID" value="SAL07415.1"/>
    <property type="molecule type" value="Genomic_DNA"/>
</dbReference>
<name>A0A158EKN6_9BURK</name>
<reference evidence="2" key="1">
    <citation type="submission" date="2016-01" db="EMBL/GenBank/DDBJ databases">
        <authorList>
            <person name="Peeters C."/>
        </authorList>
    </citation>
    <scope>NUCLEOTIDE SEQUENCE</scope>
    <source>
        <strain evidence="2">LMG 29321</strain>
    </source>
</reference>
<proteinExistence type="predicted"/>
<keyword evidence="3" id="KW-1185">Reference proteome</keyword>
<evidence type="ECO:0000313" key="3">
    <source>
        <dbReference type="Proteomes" id="UP000071859"/>
    </source>
</evidence>
<sequence length="275" mass="30580">MNRLSNHTFHSVQPNENEKPQVEIPVHEHRGGNAASLTNLNKNVLGETFKFLPTRGLLEIGKIKNKKVFKATRPVLNNREDLQLEHDLTAMIGELEHAKSCTPTSKSLKEFACNVGTVFAPMLDLGGKFFKWYGIGGTIGNLGDAGYARVSRPTSFDWTTYIDREPAYVALSGVGVLAERGGEALAKKVDDLRDGLLRESMLEEMNHDSSKRGYKLLRFLQENKDDIDFSSIEEAISMFVDVGSLNVLLNGLNSAERNGKFGAAIRRRLQELSNQ</sequence>
<feature type="region of interest" description="Disordered" evidence="1">
    <location>
        <begin position="1"/>
        <end position="20"/>
    </location>
</feature>
<protein>
    <submittedName>
        <fullName evidence="2">Uncharacterized protein</fullName>
    </submittedName>
</protein>
<gene>
    <name evidence="2" type="ORF">AWB78_08573</name>
</gene>
<dbReference type="RefSeq" id="WP_157697892.1">
    <property type="nucleotide sequence ID" value="NZ_FCOX02000217.1"/>
</dbReference>
<organism evidence="2 3">
    <name type="scientific">Caballeronia calidae</name>
    <dbReference type="NCBI Taxonomy" id="1777139"/>
    <lineage>
        <taxon>Bacteria</taxon>
        <taxon>Pseudomonadati</taxon>
        <taxon>Pseudomonadota</taxon>
        <taxon>Betaproteobacteria</taxon>
        <taxon>Burkholderiales</taxon>
        <taxon>Burkholderiaceae</taxon>
        <taxon>Caballeronia</taxon>
    </lineage>
</organism>
<accession>A0A158EKN6</accession>
<feature type="compositionally biased region" description="Polar residues" evidence="1">
    <location>
        <begin position="1"/>
        <end position="15"/>
    </location>
</feature>
<comment type="caution">
    <text evidence="2">The sequence shown here is derived from an EMBL/GenBank/DDBJ whole genome shotgun (WGS) entry which is preliminary data.</text>
</comment>
<dbReference type="AlphaFoldDB" id="A0A158EKN6"/>
<evidence type="ECO:0000256" key="1">
    <source>
        <dbReference type="SAM" id="MobiDB-lite"/>
    </source>
</evidence>